<evidence type="ECO:0000256" key="1">
    <source>
        <dbReference type="SAM" id="MobiDB-lite"/>
    </source>
</evidence>
<dbReference type="EMBL" id="CP016793">
    <property type="protein sequence ID" value="ANZ37749.1"/>
    <property type="molecule type" value="Genomic_DNA"/>
</dbReference>
<evidence type="ECO:0000313" key="3">
    <source>
        <dbReference type="EMBL" id="ANZ37749.1"/>
    </source>
</evidence>
<keyword evidence="2" id="KW-0812">Transmembrane</keyword>
<evidence type="ECO:0000313" key="4">
    <source>
        <dbReference type="Proteomes" id="UP000093053"/>
    </source>
</evidence>
<keyword evidence="2" id="KW-1133">Transmembrane helix</keyword>
<accession>A0A1B2HJ62</accession>
<name>A0A1B2HJ62_9PSEU</name>
<protein>
    <submittedName>
        <fullName evidence="3">Uncharacterized protein</fullName>
    </submittedName>
</protein>
<reference evidence="3 4" key="1">
    <citation type="submission" date="2016-07" db="EMBL/GenBank/DDBJ databases">
        <title>Complete genome sequence of the Lentzea guizhouensis DHS C013.</title>
        <authorList>
            <person name="Cao C."/>
        </authorList>
    </citation>
    <scope>NUCLEOTIDE SEQUENCE [LARGE SCALE GENOMIC DNA]</scope>
    <source>
        <strain evidence="3 4">DHS C013</strain>
    </source>
</reference>
<evidence type="ECO:0000256" key="2">
    <source>
        <dbReference type="SAM" id="Phobius"/>
    </source>
</evidence>
<keyword evidence="4" id="KW-1185">Reference proteome</keyword>
<organism evidence="3 4">
    <name type="scientific">Lentzea guizhouensis</name>
    <dbReference type="NCBI Taxonomy" id="1586287"/>
    <lineage>
        <taxon>Bacteria</taxon>
        <taxon>Bacillati</taxon>
        <taxon>Actinomycetota</taxon>
        <taxon>Actinomycetes</taxon>
        <taxon>Pseudonocardiales</taxon>
        <taxon>Pseudonocardiaceae</taxon>
        <taxon>Lentzea</taxon>
    </lineage>
</organism>
<keyword evidence="2" id="KW-0472">Membrane</keyword>
<dbReference type="STRING" id="1586287.BBK82_18485"/>
<feature type="transmembrane region" description="Helical" evidence="2">
    <location>
        <begin position="32"/>
        <end position="51"/>
    </location>
</feature>
<feature type="compositionally biased region" description="Low complexity" evidence="1">
    <location>
        <begin position="1"/>
        <end position="18"/>
    </location>
</feature>
<feature type="region of interest" description="Disordered" evidence="1">
    <location>
        <begin position="1"/>
        <end position="21"/>
    </location>
</feature>
<dbReference type="NCBIfam" id="TIGR01167">
    <property type="entry name" value="LPXTG_anchor"/>
    <property type="match status" value="1"/>
</dbReference>
<dbReference type="AlphaFoldDB" id="A0A1B2HJ62"/>
<proteinExistence type="predicted"/>
<gene>
    <name evidence="3" type="ORF">BBK82_18485</name>
</gene>
<dbReference type="RefSeq" id="WP_065916113.1">
    <property type="nucleotide sequence ID" value="NZ_CP016793.1"/>
</dbReference>
<sequence>MTTTKPTVVTTKPVAAPPRQHNDLANTGASTGWLTALGVLLAATGALLLLLDRTHRPARR</sequence>
<dbReference type="KEGG" id="led:BBK82_18485"/>
<dbReference type="Proteomes" id="UP000093053">
    <property type="component" value="Chromosome"/>
</dbReference>